<accession>A0A267EQR2</accession>
<feature type="region of interest" description="Disordered" evidence="1">
    <location>
        <begin position="336"/>
        <end position="363"/>
    </location>
</feature>
<feature type="region of interest" description="Disordered" evidence="1">
    <location>
        <begin position="297"/>
        <end position="316"/>
    </location>
</feature>
<dbReference type="EMBL" id="NIVC01001808">
    <property type="protein sequence ID" value="PAA63883.1"/>
    <property type="molecule type" value="Genomic_DNA"/>
</dbReference>
<proteinExistence type="predicted"/>
<sequence>IAEFEFDDTALNWPGSWGSPSDPSADGFSEEDGVFSVVSMATVDEEEFPAPADACEAAELETARMRRLADAKARQLQEFQAREAARVRAYRRLARLQAAANAGSAAAASARRAASASGSSAASPRSQQPPPVDWETLRQCCHRETLAARRALVGRRQPEPSLRRPLAGPLNSFVDVNHCFGSPQQQQLGQDHLAVSAASSTVDGRGGSGGGRRGSATLATSAVVAAAKFDAANAAAAAESARRQRAAQRSLSALSERESARRWRRRREASARARRVKAEGEAMAAARLAADCAVPANATASDPECDGDGGRVNGDEGGDETIASVTELTHTVLTLATTGRDCPNGIAADQPEEEPTNGDADRPKNQLLFLQSLQKSSNGASARWHRRSSPTAQASNASSTSSGSSLDDITTAADKTDSRDCTSVRDSQKWQWLLSRCQHLGLTVPPLCPCNPSAVDAFTGCDPSGCALNCMFYRRPRALLAAVADFVRAADPTFPPPGTDWWLREAAPAAKAAGVGKI</sequence>
<reference evidence="2 3" key="1">
    <citation type="submission" date="2017-06" db="EMBL/GenBank/DDBJ databases">
        <title>A platform for efficient transgenesis in Macrostomum lignano, a flatworm model organism for stem cell research.</title>
        <authorList>
            <person name="Berezikov E."/>
        </authorList>
    </citation>
    <scope>NUCLEOTIDE SEQUENCE [LARGE SCALE GENOMIC DNA]</scope>
    <source>
        <strain evidence="2">DV1</strain>
        <tissue evidence="2">Whole organism</tissue>
    </source>
</reference>
<feature type="region of interest" description="Disordered" evidence="1">
    <location>
        <begin position="184"/>
        <end position="215"/>
    </location>
</feature>
<feature type="region of interest" description="Disordered" evidence="1">
    <location>
        <begin position="249"/>
        <end position="273"/>
    </location>
</feature>
<feature type="compositionally biased region" description="Low complexity" evidence="1">
    <location>
        <begin position="389"/>
        <end position="405"/>
    </location>
</feature>
<feature type="non-terminal residue" evidence="2">
    <location>
        <position position="1"/>
    </location>
</feature>
<dbReference type="Proteomes" id="UP000215902">
    <property type="component" value="Unassembled WGS sequence"/>
</dbReference>
<keyword evidence="3" id="KW-1185">Reference proteome</keyword>
<feature type="region of interest" description="Disordered" evidence="1">
    <location>
        <begin position="379"/>
        <end position="421"/>
    </location>
</feature>
<name>A0A267EQR2_9PLAT</name>
<feature type="compositionally biased region" description="Gly residues" evidence="1">
    <location>
        <begin position="204"/>
        <end position="213"/>
    </location>
</feature>
<feature type="region of interest" description="Disordered" evidence="1">
    <location>
        <begin position="1"/>
        <end position="30"/>
    </location>
</feature>
<evidence type="ECO:0000313" key="3">
    <source>
        <dbReference type="Proteomes" id="UP000215902"/>
    </source>
</evidence>
<dbReference type="AlphaFoldDB" id="A0A267EQR2"/>
<gene>
    <name evidence="2" type="ORF">BOX15_Mlig019405g1</name>
</gene>
<feature type="compositionally biased region" description="Low complexity" evidence="1">
    <location>
        <begin position="13"/>
        <end position="27"/>
    </location>
</feature>
<comment type="caution">
    <text evidence="2">The sequence shown here is derived from an EMBL/GenBank/DDBJ whole genome shotgun (WGS) entry which is preliminary data.</text>
</comment>
<protein>
    <submittedName>
        <fullName evidence="2">Uncharacterized protein</fullName>
    </submittedName>
</protein>
<evidence type="ECO:0000256" key="1">
    <source>
        <dbReference type="SAM" id="MobiDB-lite"/>
    </source>
</evidence>
<organism evidence="2 3">
    <name type="scientific">Macrostomum lignano</name>
    <dbReference type="NCBI Taxonomy" id="282301"/>
    <lineage>
        <taxon>Eukaryota</taxon>
        <taxon>Metazoa</taxon>
        <taxon>Spiralia</taxon>
        <taxon>Lophotrochozoa</taxon>
        <taxon>Platyhelminthes</taxon>
        <taxon>Rhabditophora</taxon>
        <taxon>Macrostomorpha</taxon>
        <taxon>Macrostomida</taxon>
        <taxon>Macrostomidae</taxon>
        <taxon>Macrostomum</taxon>
    </lineage>
</organism>
<evidence type="ECO:0000313" key="2">
    <source>
        <dbReference type="EMBL" id="PAA63883.1"/>
    </source>
</evidence>